<evidence type="ECO:0000256" key="6">
    <source>
        <dbReference type="ARBA" id="ARBA00023211"/>
    </source>
</evidence>
<dbReference type="CDD" id="cd02241">
    <property type="entry name" value="cupin_OxOx"/>
    <property type="match status" value="1"/>
</dbReference>
<evidence type="ECO:0000256" key="7">
    <source>
        <dbReference type="PIRSR" id="PIRSR601929-1"/>
    </source>
</evidence>
<feature type="binding site" evidence="8">
    <location>
        <position position="112"/>
    </location>
    <ligand>
        <name>Mn(2+)</name>
        <dbReference type="ChEBI" id="CHEBI:29035"/>
    </ligand>
</feature>
<dbReference type="PRINTS" id="PR00325">
    <property type="entry name" value="GERMIN"/>
</dbReference>
<dbReference type="InterPro" id="IPR019780">
    <property type="entry name" value="Germin_Mn-BS"/>
</dbReference>
<feature type="signal peptide" evidence="10">
    <location>
        <begin position="1"/>
        <end position="27"/>
    </location>
</feature>
<feature type="binding site" evidence="8">
    <location>
        <position position="156"/>
    </location>
    <ligand>
        <name>Mn(2+)</name>
        <dbReference type="ChEBI" id="CHEBI:29035"/>
    </ligand>
</feature>
<keyword evidence="9" id="KW-1015">Disulfide bond</keyword>
<dbReference type="SUPFAM" id="SSF51182">
    <property type="entry name" value="RmlC-like cupins"/>
    <property type="match status" value="1"/>
</dbReference>
<name>A0A8T0HF19_CERPU</name>
<evidence type="ECO:0000259" key="11">
    <source>
        <dbReference type="SMART" id="SM00835"/>
    </source>
</evidence>
<protein>
    <recommendedName>
        <fullName evidence="10">Germin-like protein</fullName>
    </recommendedName>
</protein>
<accession>A0A8T0HF19</accession>
<evidence type="ECO:0000256" key="8">
    <source>
        <dbReference type="PIRSR" id="PIRSR601929-2"/>
    </source>
</evidence>
<comment type="subcellular location">
    <subcellularLocation>
        <location evidence="1 10">Secreted</location>
        <location evidence="1 10">Extracellular space</location>
        <location evidence="1 10">Apoplast</location>
    </subcellularLocation>
</comment>
<keyword evidence="6 7" id="KW-0464">Manganese</keyword>
<dbReference type="PANTHER" id="PTHR31238">
    <property type="entry name" value="GERMIN-LIKE PROTEIN SUBFAMILY 3 MEMBER 3"/>
    <property type="match status" value="1"/>
</dbReference>
<dbReference type="EMBL" id="CM026427">
    <property type="protein sequence ID" value="KAG0568709.1"/>
    <property type="molecule type" value="Genomic_DNA"/>
</dbReference>
<organism evidence="12 13">
    <name type="scientific">Ceratodon purpureus</name>
    <name type="common">Fire moss</name>
    <name type="synonym">Dicranum purpureum</name>
    <dbReference type="NCBI Taxonomy" id="3225"/>
    <lineage>
        <taxon>Eukaryota</taxon>
        <taxon>Viridiplantae</taxon>
        <taxon>Streptophyta</taxon>
        <taxon>Embryophyta</taxon>
        <taxon>Bryophyta</taxon>
        <taxon>Bryophytina</taxon>
        <taxon>Bryopsida</taxon>
        <taxon>Dicranidae</taxon>
        <taxon>Pseudoditrichales</taxon>
        <taxon>Ditrichaceae</taxon>
        <taxon>Ceratodon</taxon>
    </lineage>
</organism>
<keyword evidence="5 7" id="KW-0479">Metal-binding</keyword>
<evidence type="ECO:0000256" key="4">
    <source>
        <dbReference type="ARBA" id="ARBA00022525"/>
    </source>
</evidence>
<evidence type="ECO:0000256" key="5">
    <source>
        <dbReference type="ARBA" id="ARBA00022723"/>
    </source>
</evidence>
<keyword evidence="3 10" id="KW-0052">Apoplast</keyword>
<dbReference type="InterPro" id="IPR011051">
    <property type="entry name" value="RmlC_Cupin_sf"/>
</dbReference>
<dbReference type="OrthoDB" id="1921208at2759"/>
<evidence type="ECO:0000256" key="2">
    <source>
        <dbReference type="ARBA" id="ARBA00007456"/>
    </source>
</evidence>
<dbReference type="PROSITE" id="PS00725">
    <property type="entry name" value="GERMIN"/>
    <property type="match status" value="1"/>
</dbReference>
<dbReference type="Pfam" id="PF00190">
    <property type="entry name" value="Cupin_1"/>
    <property type="match status" value="1"/>
</dbReference>
<feature type="disulfide bond" evidence="9">
    <location>
        <begin position="37"/>
        <end position="47"/>
    </location>
</feature>
<dbReference type="InterPro" id="IPR001929">
    <property type="entry name" value="Germin"/>
</dbReference>
<feature type="binding site" evidence="8">
    <location>
        <position position="117"/>
    </location>
    <ligand>
        <name>Mn(2+)</name>
        <dbReference type="ChEBI" id="CHEBI:29035"/>
    </ligand>
</feature>
<comment type="caution">
    <text evidence="12">The sequence shown here is derived from an EMBL/GenBank/DDBJ whole genome shotgun (WGS) entry which is preliminary data.</text>
</comment>
<sequence length="223" mass="23881">MAQYKGAIMFQLVMVVFMGAALLGAMASDPDPLLDFCVSTGDLYSSCKLKEIVTSNDFIYKGTASPGDPTKDPSGFVQTPAQVTQFRALHTLGISIVRLSYAKGGLVNIHTHPHASEMVYVISGKLYVGFVGSDNKLYDGYLEAGYTTVIPRGLVHFSMAVGDDPVYAIAAFNSENPLTQIIPNALFGKSNIPDAVLSKGIGINVATVQSIKDQFRKTYGNDA</sequence>
<reference evidence="12 13" key="1">
    <citation type="submission" date="2020-06" db="EMBL/GenBank/DDBJ databases">
        <title>WGS assembly of Ceratodon purpureus strain R40.</title>
        <authorList>
            <person name="Carey S.B."/>
            <person name="Jenkins J."/>
            <person name="Shu S."/>
            <person name="Lovell J.T."/>
            <person name="Sreedasyam A."/>
            <person name="Maumus F."/>
            <person name="Tiley G.P."/>
            <person name="Fernandez-Pozo N."/>
            <person name="Barry K."/>
            <person name="Chen C."/>
            <person name="Wang M."/>
            <person name="Lipzen A."/>
            <person name="Daum C."/>
            <person name="Saski C.A."/>
            <person name="Payton A.C."/>
            <person name="Mcbreen J.C."/>
            <person name="Conrad R.E."/>
            <person name="Kollar L.M."/>
            <person name="Olsson S."/>
            <person name="Huttunen S."/>
            <person name="Landis J.B."/>
            <person name="Wickett N.J."/>
            <person name="Johnson M.G."/>
            <person name="Rensing S.A."/>
            <person name="Grimwood J."/>
            <person name="Schmutz J."/>
            <person name="Mcdaniel S.F."/>
        </authorList>
    </citation>
    <scope>NUCLEOTIDE SEQUENCE [LARGE SCALE GENOMIC DNA]</scope>
    <source>
        <strain evidence="12 13">R40</strain>
    </source>
</reference>
<feature type="binding site" evidence="8">
    <location>
        <position position="110"/>
    </location>
    <ligand>
        <name>Mn(2+)</name>
        <dbReference type="ChEBI" id="CHEBI:29035"/>
    </ligand>
</feature>
<keyword evidence="13" id="KW-1185">Reference proteome</keyword>
<dbReference type="InterPro" id="IPR006045">
    <property type="entry name" value="Cupin_1"/>
</dbReference>
<feature type="binding site" evidence="7">
    <location>
        <position position="112"/>
    </location>
    <ligand>
        <name>oxalate</name>
        <dbReference type="ChEBI" id="CHEBI:30623"/>
    </ligand>
</feature>
<proteinExistence type="inferred from homology"/>
<gene>
    <name evidence="12" type="ORF">KC19_6G040200</name>
</gene>
<evidence type="ECO:0000256" key="3">
    <source>
        <dbReference type="ARBA" id="ARBA00022523"/>
    </source>
</evidence>
<keyword evidence="4 10" id="KW-0964">Secreted</keyword>
<feature type="domain" description="Cupin type-1" evidence="11">
    <location>
        <begin position="62"/>
        <end position="209"/>
    </location>
</feature>
<dbReference type="GO" id="GO:0048046">
    <property type="term" value="C:apoplast"/>
    <property type="evidence" value="ECO:0007669"/>
    <property type="project" value="UniProtKB-SubCell"/>
</dbReference>
<evidence type="ECO:0000256" key="10">
    <source>
        <dbReference type="RuleBase" id="RU366015"/>
    </source>
</evidence>
<dbReference type="InterPro" id="IPR014710">
    <property type="entry name" value="RmlC-like_jellyroll"/>
</dbReference>
<dbReference type="GO" id="GO:0030145">
    <property type="term" value="F:manganese ion binding"/>
    <property type="evidence" value="ECO:0007669"/>
    <property type="project" value="UniProtKB-UniRule"/>
</dbReference>
<dbReference type="SMART" id="SM00835">
    <property type="entry name" value="Cupin_1"/>
    <property type="match status" value="1"/>
</dbReference>
<evidence type="ECO:0000313" key="12">
    <source>
        <dbReference type="EMBL" id="KAG0568709.1"/>
    </source>
</evidence>
<comment type="similarity">
    <text evidence="2 10">Belongs to the germin family.</text>
</comment>
<feature type="binding site" evidence="7">
    <location>
        <position position="117"/>
    </location>
    <ligand>
        <name>oxalate</name>
        <dbReference type="ChEBI" id="CHEBI:30623"/>
    </ligand>
</feature>
<dbReference type="Proteomes" id="UP000822688">
    <property type="component" value="Chromosome 6"/>
</dbReference>
<keyword evidence="10" id="KW-0732">Signal</keyword>
<evidence type="ECO:0000313" key="13">
    <source>
        <dbReference type="Proteomes" id="UP000822688"/>
    </source>
</evidence>
<dbReference type="Gene3D" id="2.60.120.10">
    <property type="entry name" value="Jelly Rolls"/>
    <property type="match status" value="1"/>
</dbReference>
<evidence type="ECO:0000256" key="1">
    <source>
        <dbReference type="ARBA" id="ARBA00004271"/>
    </source>
</evidence>
<dbReference type="AlphaFoldDB" id="A0A8T0HF19"/>
<feature type="chain" id="PRO_5035964433" description="Germin-like protein" evidence="10">
    <location>
        <begin position="28"/>
        <end position="223"/>
    </location>
</feature>
<evidence type="ECO:0000256" key="9">
    <source>
        <dbReference type="PIRSR" id="PIRSR601929-3"/>
    </source>
</evidence>